<evidence type="ECO:0000256" key="11">
    <source>
        <dbReference type="RuleBase" id="RU000544"/>
    </source>
</evidence>
<evidence type="ECO:0000256" key="6">
    <source>
        <dbReference type="ARBA" id="ARBA00022777"/>
    </source>
</evidence>
<organism evidence="13 14">
    <name type="scientific">Mesotoga prima MesG1.Ag.4.2</name>
    <dbReference type="NCBI Taxonomy" id="660470"/>
    <lineage>
        <taxon>Bacteria</taxon>
        <taxon>Thermotogati</taxon>
        <taxon>Thermotogota</taxon>
        <taxon>Thermotogae</taxon>
        <taxon>Kosmotogales</taxon>
        <taxon>Kosmotogaceae</taxon>
        <taxon>Mesotoga</taxon>
    </lineage>
</organism>
<dbReference type="InterPro" id="IPR027417">
    <property type="entry name" value="P-loop_NTPase"/>
</dbReference>
<keyword evidence="4 8" id="KW-0808">Transferase</keyword>
<dbReference type="RefSeq" id="WP_014730169.1">
    <property type="nucleotide sequence ID" value="NC_017934.1"/>
</dbReference>
<comment type="similarity">
    <text evidence="1 8 12">Belongs to the thymidine kinase family.</text>
</comment>
<dbReference type="PANTHER" id="PTHR11441">
    <property type="entry name" value="THYMIDINE KINASE"/>
    <property type="match status" value="1"/>
</dbReference>
<dbReference type="eggNOG" id="COG1435">
    <property type="taxonomic scope" value="Bacteria"/>
</dbReference>
<dbReference type="AlphaFoldDB" id="I2F261"/>
<feature type="binding site" evidence="10">
    <location>
        <position position="173"/>
    </location>
    <ligand>
        <name>substrate</name>
    </ligand>
</feature>
<sequence>MSGKLTVVVGPMYSGKTSTLLSMIEIYTLGKKRIKVFKPVIDDRYSSDHVVSHSGQMAEAINVYDSSEIKEIVSKEKGKLDAIFIDEINFFDENLLRIVEEIIFSGVDVFCVGLDLSYKHRPFAVTANLMAAADEVIKKKAVCHICGEYNATVTHRISGPTDSEIDIGGMEKYIAVCRDCYKKLNAKDWG</sequence>
<feature type="binding site" evidence="8">
    <location>
        <position position="146"/>
    </location>
    <ligand>
        <name>Zn(2+)</name>
        <dbReference type="ChEBI" id="CHEBI:29105"/>
    </ligand>
</feature>
<dbReference type="PROSITE" id="PS00603">
    <property type="entry name" value="TK_CELLULAR_TYPE"/>
    <property type="match status" value="1"/>
</dbReference>
<dbReference type="HOGENOM" id="CLU_064400_3_0_0"/>
<comment type="subcellular location">
    <subcellularLocation>
        <location evidence="8">Cytoplasm</location>
    </subcellularLocation>
</comment>
<feature type="binding site" evidence="8">
    <location>
        <begin position="86"/>
        <end position="89"/>
    </location>
    <ligand>
        <name>ATP</name>
        <dbReference type="ChEBI" id="CHEBI:30616"/>
    </ligand>
</feature>
<dbReference type="Gene3D" id="3.40.50.300">
    <property type="entry name" value="P-loop containing nucleotide triphosphate hydrolases"/>
    <property type="match status" value="1"/>
</dbReference>
<dbReference type="GO" id="GO:0004797">
    <property type="term" value="F:thymidine kinase activity"/>
    <property type="evidence" value="ECO:0007669"/>
    <property type="project" value="UniProtKB-UniRule"/>
</dbReference>
<dbReference type="GO" id="GO:0005524">
    <property type="term" value="F:ATP binding"/>
    <property type="evidence" value="ECO:0007669"/>
    <property type="project" value="UniProtKB-UniRule"/>
</dbReference>
<keyword evidence="14" id="KW-1185">Reference proteome</keyword>
<dbReference type="InterPro" id="IPR001267">
    <property type="entry name" value="Thymidine_kinase"/>
</dbReference>
<keyword evidence="5 8" id="KW-0547">Nucleotide-binding</keyword>
<evidence type="ECO:0000256" key="7">
    <source>
        <dbReference type="ARBA" id="ARBA00022840"/>
    </source>
</evidence>
<dbReference type="InterPro" id="IPR020633">
    <property type="entry name" value="Thymidine_kinase_CS"/>
</dbReference>
<dbReference type="EC" id="2.7.1.21" evidence="2 8"/>
<feature type="binding site" evidence="10">
    <location>
        <begin position="165"/>
        <end position="168"/>
    </location>
    <ligand>
        <name>substrate</name>
    </ligand>
</feature>
<dbReference type="GO" id="GO:0008270">
    <property type="term" value="F:zinc ion binding"/>
    <property type="evidence" value="ECO:0007669"/>
    <property type="project" value="UniProtKB-UniRule"/>
</dbReference>
<keyword evidence="6 8" id="KW-0418">Kinase</keyword>
<evidence type="ECO:0000256" key="5">
    <source>
        <dbReference type="ARBA" id="ARBA00022741"/>
    </source>
</evidence>
<evidence type="ECO:0000313" key="13">
    <source>
        <dbReference type="EMBL" id="AFK06014.1"/>
    </source>
</evidence>
<comment type="catalytic activity">
    <reaction evidence="8 11">
        <text>thymidine + ATP = dTMP + ADP + H(+)</text>
        <dbReference type="Rhea" id="RHEA:19129"/>
        <dbReference type="ChEBI" id="CHEBI:15378"/>
        <dbReference type="ChEBI" id="CHEBI:17748"/>
        <dbReference type="ChEBI" id="CHEBI:30616"/>
        <dbReference type="ChEBI" id="CHEBI:63528"/>
        <dbReference type="ChEBI" id="CHEBI:456216"/>
        <dbReference type="EC" id="2.7.1.21"/>
    </reaction>
</comment>
<keyword evidence="7 8" id="KW-0067">ATP-binding</keyword>
<protein>
    <recommendedName>
        <fullName evidence="2 8">Thymidine kinase</fullName>
        <ecNumber evidence="2 8">2.7.1.21</ecNumber>
    </recommendedName>
</protein>
<dbReference type="SUPFAM" id="SSF57716">
    <property type="entry name" value="Glucocorticoid receptor-like (DNA-binding domain)"/>
    <property type="match status" value="1"/>
</dbReference>
<dbReference type="Gene3D" id="3.30.60.20">
    <property type="match status" value="1"/>
</dbReference>
<keyword evidence="8" id="KW-0862">Zinc</keyword>
<feature type="binding site" evidence="8">
    <location>
        <begin position="10"/>
        <end position="17"/>
    </location>
    <ligand>
        <name>ATP</name>
        <dbReference type="ChEBI" id="CHEBI:30616"/>
    </ligand>
</feature>
<dbReference type="STRING" id="660470.Theba_0282"/>
<keyword evidence="3 8" id="KW-0237">DNA synthesis</keyword>
<proteinExistence type="inferred from homology"/>
<dbReference type="GeneID" id="87106137"/>
<reference evidence="13 14" key="1">
    <citation type="journal article" date="2012" name="Genome Biol. Evol.">
        <title>Genome Sequence of the Mesophilic Thermotogales Bacterium Mesotoga prima MesG1.Ag.4.2 Reveals the Largest Thermotogales Genome To Date.</title>
        <authorList>
            <person name="Zhaxybayeva O."/>
            <person name="Swithers K.S."/>
            <person name="Foght J."/>
            <person name="Green A.G."/>
            <person name="Bruce D."/>
            <person name="Detter C."/>
            <person name="Han S."/>
            <person name="Teshima H."/>
            <person name="Han J."/>
            <person name="Woyke T."/>
            <person name="Pitluck S."/>
            <person name="Nolan M."/>
            <person name="Ivanova N."/>
            <person name="Pati A."/>
            <person name="Land M.L."/>
            <person name="Dlutek M."/>
            <person name="Doolittle W.F."/>
            <person name="Noll K.M."/>
            <person name="Nesbo C.L."/>
        </authorList>
    </citation>
    <scope>NUCLEOTIDE SEQUENCE [LARGE SCALE GENOMIC DNA]</scope>
    <source>
        <strain evidence="14">mesG1.Ag.4.2</strain>
    </source>
</reference>
<dbReference type="PIRSF" id="PIRSF035805">
    <property type="entry name" value="TK_cell"/>
    <property type="match status" value="1"/>
</dbReference>
<evidence type="ECO:0000256" key="1">
    <source>
        <dbReference type="ARBA" id="ARBA00007587"/>
    </source>
</evidence>
<dbReference type="GO" id="GO:0071897">
    <property type="term" value="P:DNA biosynthetic process"/>
    <property type="evidence" value="ECO:0007669"/>
    <property type="project" value="UniProtKB-KW"/>
</dbReference>
<evidence type="ECO:0000256" key="2">
    <source>
        <dbReference type="ARBA" id="ARBA00012118"/>
    </source>
</evidence>
<dbReference type="SUPFAM" id="SSF52540">
    <property type="entry name" value="P-loop containing nucleoside triphosphate hydrolases"/>
    <property type="match status" value="1"/>
</dbReference>
<dbReference type="GO" id="GO:0005829">
    <property type="term" value="C:cytosol"/>
    <property type="evidence" value="ECO:0007669"/>
    <property type="project" value="TreeGrafter"/>
</dbReference>
<keyword evidence="8" id="KW-0963">Cytoplasm</keyword>
<dbReference type="Proteomes" id="UP000002881">
    <property type="component" value="Chromosome"/>
</dbReference>
<dbReference type="PANTHER" id="PTHR11441:SF0">
    <property type="entry name" value="THYMIDINE KINASE, CYTOSOLIC"/>
    <property type="match status" value="1"/>
</dbReference>
<evidence type="ECO:0000256" key="8">
    <source>
        <dbReference type="HAMAP-Rule" id="MF_00124"/>
    </source>
</evidence>
<comment type="subunit">
    <text evidence="8">Homotetramer.</text>
</comment>
<keyword evidence="8" id="KW-0479">Metal-binding</keyword>
<evidence type="ECO:0000256" key="4">
    <source>
        <dbReference type="ARBA" id="ARBA00022679"/>
    </source>
</evidence>
<evidence type="ECO:0000256" key="10">
    <source>
        <dbReference type="PIRSR" id="PIRSR035805-2"/>
    </source>
</evidence>
<feature type="binding site" evidence="8">
    <location>
        <position position="180"/>
    </location>
    <ligand>
        <name>Zn(2+)</name>
        <dbReference type="ChEBI" id="CHEBI:29105"/>
    </ligand>
</feature>
<evidence type="ECO:0000313" key="14">
    <source>
        <dbReference type="Proteomes" id="UP000002881"/>
    </source>
</evidence>
<dbReference type="KEGG" id="mpg:Theba_0282"/>
<dbReference type="GO" id="GO:0046104">
    <property type="term" value="P:thymidine metabolic process"/>
    <property type="evidence" value="ECO:0007669"/>
    <property type="project" value="TreeGrafter"/>
</dbReference>
<dbReference type="HAMAP" id="MF_00124">
    <property type="entry name" value="Thymidine_kinase"/>
    <property type="match status" value="1"/>
</dbReference>
<evidence type="ECO:0000256" key="3">
    <source>
        <dbReference type="ARBA" id="ARBA00022634"/>
    </source>
</evidence>
<dbReference type="EMBL" id="CP003532">
    <property type="protein sequence ID" value="AFK06014.1"/>
    <property type="molecule type" value="Genomic_DNA"/>
</dbReference>
<feature type="binding site" evidence="8">
    <location>
        <position position="143"/>
    </location>
    <ligand>
        <name>Zn(2+)</name>
        <dbReference type="ChEBI" id="CHEBI:29105"/>
    </ligand>
</feature>
<gene>
    <name evidence="8" type="primary">tdk</name>
    <name evidence="13" type="ORF">Theba_0282</name>
</gene>
<dbReference type="Pfam" id="PF00265">
    <property type="entry name" value="TK"/>
    <property type="match status" value="1"/>
</dbReference>
<evidence type="ECO:0000256" key="9">
    <source>
        <dbReference type="PIRSR" id="PIRSR035805-1"/>
    </source>
</evidence>
<accession>I2F261</accession>
<dbReference type="NCBIfam" id="NF003296">
    <property type="entry name" value="PRK04296.1-1"/>
    <property type="match status" value="1"/>
</dbReference>
<feature type="active site" description="Proton acceptor" evidence="8 9">
    <location>
        <position position="87"/>
    </location>
</feature>
<name>I2F261_9BACT</name>
<feature type="binding site" evidence="8">
    <location>
        <position position="177"/>
    </location>
    <ligand>
        <name>Zn(2+)</name>
        <dbReference type="ChEBI" id="CHEBI:29105"/>
    </ligand>
</feature>
<evidence type="ECO:0000256" key="12">
    <source>
        <dbReference type="RuleBase" id="RU004165"/>
    </source>
</evidence>